<comment type="function">
    <text evidence="14 19">Bifunctional enzyme that catalyzes the epimerization of the S- and R-forms of NAD(P)HX and the dehydration of the S-form of NAD(P)HX at the expense of ADP, which is converted to AMP. This allows the repair of both epimers of NAD(P)HX, a damaged form of NAD(P)H that is a result of enzymatic or heat-dependent hydration.</text>
</comment>
<dbReference type="GO" id="GO:0005524">
    <property type="term" value="F:ATP binding"/>
    <property type="evidence" value="ECO:0007669"/>
    <property type="project" value="UniProtKB-UniRule"/>
</dbReference>
<dbReference type="HAMAP" id="MF_01965">
    <property type="entry name" value="NADHX_dehydratase"/>
    <property type="match status" value="1"/>
</dbReference>
<dbReference type="InterPro" id="IPR036652">
    <property type="entry name" value="YjeF_N_dom_sf"/>
</dbReference>
<dbReference type="PROSITE" id="PS51385">
    <property type="entry name" value="YJEF_N"/>
    <property type="match status" value="1"/>
</dbReference>
<feature type="binding site" evidence="18">
    <location>
        <position position="137"/>
    </location>
    <ligand>
        <name>(6S)-NADPHX</name>
        <dbReference type="ChEBI" id="CHEBI:64076"/>
    </ligand>
</feature>
<name>A0A6S6XZB8_9PROT</name>
<evidence type="ECO:0000256" key="18">
    <source>
        <dbReference type="HAMAP-Rule" id="MF_01966"/>
    </source>
</evidence>
<keyword evidence="11 18" id="KW-0413">Isomerase</keyword>
<comment type="cofactor">
    <cofactor evidence="18 19">
        <name>K(+)</name>
        <dbReference type="ChEBI" id="CHEBI:29103"/>
    </cofactor>
    <text evidence="18 19">Binds 1 potassium ion per subunit.</text>
</comment>
<evidence type="ECO:0000256" key="17">
    <source>
        <dbReference type="HAMAP-Rule" id="MF_01965"/>
    </source>
</evidence>
<evidence type="ECO:0000259" key="21">
    <source>
        <dbReference type="PROSITE" id="PS51385"/>
    </source>
</evidence>
<dbReference type="Pfam" id="PF01256">
    <property type="entry name" value="Carb_kinase"/>
    <property type="match status" value="1"/>
</dbReference>
<dbReference type="GO" id="GO:0052856">
    <property type="term" value="F:NAD(P)HX epimerase activity"/>
    <property type="evidence" value="ECO:0007669"/>
    <property type="project" value="UniProtKB-UniRule"/>
</dbReference>
<evidence type="ECO:0000313" key="22">
    <source>
        <dbReference type="EMBL" id="CAB1369531.1"/>
    </source>
</evidence>
<keyword evidence="6 17" id="KW-0547">Nucleotide-binding</keyword>
<dbReference type="PROSITE" id="PS51383">
    <property type="entry name" value="YJEF_C_3"/>
    <property type="match status" value="1"/>
</dbReference>
<comment type="similarity">
    <text evidence="4 19">In the C-terminal section; belongs to the NnrD/CARKD family.</text>
</comment>
<gene>
    <name evidence="22" type="primary">nnr</name>
    <name evidence="17" type="synonym">nnrD</name>
    <name evidence="18" type="synonym">nnrE</name>
    <name evidence="22" type="ORF">DENOEST_2366</name>
</gene>
<comment type="catalytic activity">
    <reaction evidence="16 17 19">
        <text>(6S)-NADPHX + ADP = AMP + phosphate + NADPH + H(+)</text>
        <dbReference type="Rhea" id="RHEA:32235"/>
        <dbReference type="ChEBI" id="CHEBI:15378"/>
        <dbReference type="ChEBI" id="CHEBI:43474"/>
        <dbReference type="ChEBI" id="CHEBI:57783"/>
        <dbReference type="ChEBI" id="CHEBI:64076"/>
        <dbReference type="ChEBI" id="CHEBI:456215"/>
        <dbReference type="ChEBI" id="CHEBI:456216"/>
        <dbReference type="EC" id="4.2.1.136"/>
    </reaction>
</comment>
<reference evidence="22 23" key="1">
    <citation type="submission" date="2020-03" db="EMBL/GenBank/DDBJ databases">
        <authorList>
            <consortium name="Genoscope - CEA"/>
            <person name="William W."/>
        </authorList>
    </citation>
    <scope>NUCLEOTIDE SEQUENCE [LARGE SCALE GENOMIC DNA]</scope>
    <source>
        <strain evidence="23">DSM 16959</strain>
    </source>
</reference>
<dbReference type="InterPro" id="IPR000631">
    <property type="entry name" value="CARKD"/>
</dbReference>
<evidence type="ECO:0000256" key="15">
    <source>
        <dbReference type="ARBA" id="ARBA00048238"/>
    </source>
</evidence>
<feature type="binding site" evidence="18">
    <location>
        <begin position="60"/>
        <end position="64"/>
    </location>
    <ligand>
        <name>(6S)-NADPHX</name>
        <dbReference type="ChEBI" id="CHEBI:64076"/>
    </ligand>
</feature>
<accession>A0A6S6XZB8</accession>
<comment type="similarity">
    <text evidence="3 19">In the N-terminal section; belongs to the NnrE/AIBP family.</text>
</comment>
<dbReference type="InterPro" id="IPR017953">
    <property type="entry name" value="Carbohydrate_kinase_pred_CS"/>
</dbReference>
<dbReference type="PANTHER" id="PTHR12592">
    <property type="entry name" value="ATP-DEPENDENT (S)-NAD(P)H-HYDRATE DEHYDRATASE FAMILY MEMBER"/>
    <property type="match status" value="1"/>
</dbReference>
<comment type="subunit">
    <text evidence="17">Homotetramer.</text>
</comment>
<dbReference type="Gene3D" id="3.40.1190.20">
    <property type="match status" value="1"/>
</dbReference>
<feature type="domain" description="YjeF C-terminal" evidence="20">
    <location>
        <begin position="220"/>
        <end position="488"/>
    </location>
</feature>
<evidence type="ECO:0000256" key="4">
    <source>
        <dbReference type="ARBA" id="ARBA00009524"/>
    </source>
</evidence>
<dbReference type="HAMAP" id="MF_01966">
    <property type="entry name" value="NADHX_epimerase"/>
    <property type="match status" value="1"/>
</dbReference>
<dbReference type="Pfam" id="PF03853">
    <property type="entry name" value="YjeF_N"/>
    <property type="match status" value="1"/>
</dbReference>
<dbReference type="GO" id="GO:0046496">
    <property type="term" value="P:nicotinamide nucleotide metabolic process"/>
    <property type="evidence" value="ECO:0007669"/>
    <property type="project" value="UniProtKB-UniRule"/>
</dbReference>
<feature type="binding site" evidence="18">
    <location>
        <position position="61"/>
    </location>
    <ligand>
        <name>K(+)</name>
        <dbReference type="ChEBI" id="CHEBI:29103"/>
    </ligand>
</feature>
<sequence>MFPAAMTAILRSAALRELESRHANAQPSLMERAGQAAARLALALQAPLAAPPLIFAGPGNNGGDALVMARLLRQQGLQPVVVFTGEEERLPPDARHAFLAWQQAGGEVHSEVPPGHYGLVVDGLFGIGLSRPLDERYLSWVERINGYGGPVLALDCPSGLDSETGRILGAAVRASHTLSFIALKPGLLTLDGPDCCGELSVDDLSLGQDLAAASGGQKVERPLFAAELKPRPKNSHKGSHGSAGIIGGAPGMAGAALLAGRAALKLGAGRVYVGMLERLSVDPIQPELMLRPAEEVLTLSTALALGPGLGQSGPAQELLYQAIDVPLPLLIDADGLNLLAKHPVLAGRLARRSTPSLLTPHPAEAARLLDCPLEQVQQDRVAAAQEIARRFNSIAVLKGCGSIIASPDGQWFINTTGNPGLASAGSGDVLSGIIVALLAQGWPPLAAALAGVHLHGAAADAQAAQQIGPVGLTAGELPDAARQLFNAWMPDA</sequence>
<feature type="binding site" evidence="17">
    <location>
        <position position="428"/>
    </location>
    <ligand>
        <name>(6S)-NADPHX</name>
        <dbReference type="ChEBI" id="CHEBI:64076"/>
    </ligand>
</feature>
<protein>
    <recommendedName>
        <fullName evidence="19">Bifunctional NAD(P)H-hydrate repair enzyme</fullName>
    </recommendedName>
    <alternativeName>
        <fullName evidence="19">Nicotinamide nucleotide repair protein</fullName>
    </alternativeName>
    <domain>
        <recommendedName>
            <fullName evidence="19">ADP-dependent (S)-NAD(P)H-hydrate dehydratase</fullName>
            <ecNumber evidence="19">4.2.1.136</ecNumber>
        </recommendedName>
        <alternativeName>
            <fullName evidence="19">ADP-dependent NAD(P)HX dehydratase</fullName>
        </alternativeName>
    </domain>
    <domain>
        <recommendedName>
            <fullName evidence="19">NAD(P)H-hydrate epimerase</fullName>
            <ecNumber evidence="19">5.1.99.6</ecNumber>
        </recommendedName>
    </domain>
</protein>
<keyword evidence="7 17" id="KW-0067">ATP-binding</keyword>
<evidence type="ECO:0000256" key="9">
    <source>
        <dbReference type="ARBA" id="ARBA00022958"/>
    </source>
</evidence>
<evidence type="ECO:0000256" key="16">
    <source>
        <dbReference type="ARBA" id="ARBA00049209"/>
    </source>
</evidence>
<comment type="catalytic activity">
    <reaction evidence="2 18 19">
        <text>(6R)-NADPHX = (6S)-NADPHX</text>
        <dbReference type="Rhea" id="RHEA:32227"/>
        <dbReference type="ChEBI" id="CHEBI:64076"/>
        <dbReference type="ChEBI" id="CHEBI:64077"/>
        <dbReference type="EC" id="5.1.99.6"/>
    </reaction>
</comment>
<feature type="binding site" evidence="17">
    <location>
        <position position="255"/>
    </location>
    <ligand>
        <name>(6S)-NADPHX</name>
        <dbReference type="ChEBI" id="CHEBI:64076"/>
    </ligand>
</feature>
<comment type="cofactor">
    <cofactor evidence="17">
        <name>Mg(2+)</name>
        <dbReference type="ChEBI" id="CHEBI:18420"/>
    </cofactor>
</comment>
<dbReference type="Proteomes" id="UP000515733">
    <property type="component" value="Chromosome"/>
</dbReference>
<dbReference type="InterPro" id="IPR030677">
    <property type="entry name" value="Nnr"/>
</dbReference>
<comment type="function">
    <text evidence="17">Catalyzes the dehydration of the S-form of NAD(P)HX at the expense of ADP, which is converted to AMP. Together with NAD(P)HX epimerase, which catalyzes the epimerization of the S- and R-forms, the enzyme allows the repair of both epimers of NAD(P)HX, a damaged form of NAD(P)H that is a result of enzymatic or heat-dependent hydration.</text>
</comment>
<dbReference type="KEGG" id="doe:DENOEST_2366"/>
<evidence type="ECO:0000256" key="11">
    <source>
        <dbReference type="ARBA" id="ARBA00023235"/>
    </source>
</evidence>
<dbReference type="EC" id="4.2.1.136" evidence="19"/>
<feature type="binding site" evidence="18">
    <location>
        <position position="155"/>
    </location>
    <ligand>
        <name>(6S)-NADPHX</name>
        <dbReference type="ChEBI" id="CHEBI:64076"/>
    </ligand>
</feature>
<evidence type="ECO:0000256" key="2">
    <source>
        <dbReference type="ARBA" id="ARBA00000909"/>
    </source>
</evidence>
<evidence type="ECO:0000259" key="20">
    <source>
        <dbReference type="PROSITE" id="PS51383"/>
    </source>
</evidence>
<keyword evidence="13" id="KW-0511">Multifunctional enzyme</keyword>
<evidence type="ECO:0000256" key="14">
    <source>
        <dbReference type="ARBA" id="ARBA00025153"/>
    </source>
</evidence>
<dbReference type="GO" id="GO:0052855">
    <property type="term" value="F:ADP-dependent NAD(P)H-hydrate dehydratase activity"/>
    <property type="evidence" value="ECO:0007669"/>
    <property type="project" value="UniProtKB-UniRule"/>
</dbReference>
<evidence type="ECO:0000313" key="23">
    <source>
        <dbReference type="Proteomes" id="UP000515733"/>
    </source>
</evidence>
<dbReference type="SUPFAM" id="SSF64153">
    <property type="entry name" value="YjeF N-terminal domain-like"/>
    <property type="match status" value="1"/>
</dbReference>
<comment type="similarity">
    <text evidence="17">Belongs to the NnrD/CARKD family.</text>
</comment>
<evidence type="ECO:0000256" key="19">
    <source>
        <dbReference type="PIRNR" id="PIRNR017184"/>
    </source>
</evidence>
<keyword evidence="9 18" id="KW-0630">Potassium</keyword>
<dbReference type="NCBIfam" id="TIGR00196">
    <property type="entry name" value="yjeF_cterm"/>
    <property type="match status" value="1"/>
</dbReference>
<dbReference type="EC" id="5.1.99.6" evidence="19"/>
<dbReference type="AlphaFoldDB" id="A0A6S6XZB8"/>
<dbReference type="PROSITE" id="PS01050">
    <property type="entry name" value="YJEF_C_2"/>
    <property type="match status" value="1"/>
</dbReference>
<keyword evidence="8 17" id="KW-0521">NADP</keyword>
<feature type="binding site" evidence="17">
    <location>
        <begin position="398"/>
        <end position="402"/>
    </location>
    <ligand>
        <name>AMP</name>
        <dbReference type="ChEBI" id="CHEBI:456215"/>
    </ligand>
</feature>
<evidence type="ECO:0000256" key="7">
    <source>
        <dbReference type="ARBA" id="ARBA00022840"/>
    </source>
</evidence>
<dbReference type="CDD" id="cd01171">
    <property type="entry name" value="YXKO-related"/>
    <property type="match status" value="1"/>
</dbReference>
<dbReference type="Gene3D" id="3.40.50.10260">
    <property type="entry name" value="YjeF N-terminal domain"/>
    <property type="match status" value="1"/>
</dbReference>
<evidence type="ECO:0000256" key="10">
    <source>
        <dbReference type="ARBA" id="ARBA00023027"/>
    </source>
</evidence>
<dbReference type="EMBL" id="LR778301">
    <property type="protein sequence ID" value="CAB1369531.1"/>
    <property type="molecule type" value="Genomic_DNA"/>
</dbReference>
<dbReference type="GO" id="GO:0110051">
    <property type="term" value="P:metabolite repair"/>
    <property type="evidence" value="ECO:0007669"/>
    <property type="project" value="TreeGrafter"/>
</dbReference>
<keyword evidence="23" id="KW-1185">Reference proteome</keyword>
<keyword evidence="12 17" id="KW-0456">Lyase</keyword>
<dbReference type="NCBIfam" id="TIGR00197">
    <property type="entry name" value="yjeF_nterm"/>
    <property type="match status" value="1"/>
</dbReference>
<comment type="function">
    <text evidence="18">Catalyzes the epimerization of the S- and R-forms of NAD(P)HX, a damaged form of NAD(P)H that is a result of enzymatic or heat-dependent hydration. This is a prerequisite for the S-specific NAD(P)H-hydrate dehydratase to allow the repair of both epimers of NAD(P)HX.</text>
</comment>
<feature type="domain" description="YjeF N-terminal" evidence="21">
    <location>
        <begin position="6"/>
        <end position="212"/>
    </location>
</feature>
<dbReference type="PIRSF" id="PIRSF017184">
    <property type="entry name" value="Nnr"/>
    <property type="match status" value="1"/>
</dbReference>
<dbReference type="InterPro" id="IPR029056">
    <property type="entry name" value="Ribokinase-like"/>
</dbReference>
<evidence type="ECO:0000256" key="6">
    <source>
        <dbReference type="ARBA" id="ARBA00022741"/>
    </source>
</evidence>
<evidence type="ECO:0000256" key="5">
    <source>
        <dbReference type="ARBA" id="ARBA00022723"/>
    </source>
</evidence>
<comment type="catalytic activity">
    <reaction evidence="15 17 19">
        <text>(6S)-NADHX + ADP = AMP + phosphate + NADH + H(+)</text>
        <dbReference type="Rhea" id="RHEA:32223"/>
        <dbReference type="ChEBI" id="CHEBI:15378"/>
        <dbReference type="ChEBI" id="CHEBI:43474"/>
        <dbReference type="ChEBI" id="CHEBI:57945"/>
        <dbReference type="ChEBI" id="CHEBI:64074"/>
        <dbReference type="ChEBI" id="CHEBI:456215"/>
        <dbReference type="ChEBI" id="CHEBI:456216"/>
        <dbReference type="EC" id="4.2.1.136"/>
    </reaction>
</comment>
<evidence type="ECO:0000256" key="8">
    <source>
        <dbReference type="ARBA" id="ARBA00022857"/>
    </source>
</evidence>
<evidence type="ECO:0000256" key="3">
    <source>
        <dbReference type="ARBA" id="ARBA00006001"/>
    </source>
</evidence>
<organism evidence="22 23">
    <name type="scientific">Denitratisoma oestradiolicum</name>
    <dbReference type="NCBI Taxonomy" id="311182"/>
    <lineage>
        <taxon>Bacteria</taxon>
        <taxon>Pseudomonadati</taxon>
        <taxon>Pseudomonadota</taxon>
        <taxon>Betaproteobacteria</taxon>
        <taxon>Nitrosomonadales</taxon>
        <taxon>Sterolibacteriaceae</taxon>
        <taxon>Denitratisoma</taxon>
    </lineage>
</organism>
<dbReference type="SUPFAM" id="SSF53613">
    <property type="entry name" value="Ribokinase-like"/>
    <property type="match status" value="1"/>
</dbReference>
<evidence type="ECO:0000256" key="12">
    <source>
        <dbReference type="ARBA" id="ARBA00023239"/>
    </source>
</evidence>
<keyword evidence="10 17" id="KW-0520">NAD</keyword>
<feature type="binding site" evidence="17">
    <location>
        <position position="361"/>
    </location>
    <ligand>
        <name>(6S)-NADPHX</name>
        <dbReference type="ChEBI" id="CHEBI:64076"/>
    </ligand>
</feature>
<comment type="similarity">
    <text evidence="18">Belongs to the NnrE/AIBP family.</text>
</comment>
<feature type="binding site" evidence="18">
    <location>
        <begin position="126"/>
        <end position="132"/>
    </location>
    <ligand>
        <name>(6S)-NADPHX</name>
        <dbReference type="ChEBI" id="CHEBI:64076"/>
    </ligand>
</feature>
<feature type="binding site" evidence="17">
    <location>
        <position position="427"/>
    </location>
    <ligand>
        <name>AMP</name>
        <dbReference type="ChEBI" id="CHEBI:456215"/>
    </ligand>
</feature>
<feature type="binding site" evidence="17">
    <location>
        <position position="308"/>
    </location>
    <ligand>
        <name>(6S)-NADPHX</name>
        <dbReference type="ChEBI" id="CHEBI:64076"/>
    </ligand>
</feature>
<proteinExistence type="inferred from homology"/>
<feature type="binding site" evidence="18">
    <location>
        <position position="122"/>
    </location>
    <ligand>
        <name>K(+)</name>
        <dbReference type="ChEBI" id="CHEBI:29103"/>
    </ligand>
</feature>
<keyword evidence="5 18" id="KW-0479">Metal-binding</keyword>
<dbReference type="PANTHER" id="PTHR12592:SF0">
    <property type="entry name" value="ATP-DEPENDENT (S)-NAD(P)H-HYDRATE DEHYDRATASE"/>
    <property type="match status" value="1"/>
</dbReference>
<evidence type="ECO:0000256" key="1">
    <source>
        <dbReference type="ARBA" id="ARBA00000013"/>
    </source>
</evidence>
<dbReference type="InterPro" id="IPR004443">
    <property type="entry name" value="YjeF_N_dom"/>
</dbReference>
<comment type="catalytic activity">
    <reaction evidence="1 18 19">
        <text>(6R)-NADHX = (6S)-NADHX</text>
        <dbReference type="Rhea" id="RHEA:32215"/>
        <dbReference type="ChEBI" id="CHEBI:64074"/>
        <dbReference type="ChEBI" id="CHEBI:64075"/>
        <dbReference type="EC" id="5.1.99.6"/>
    </reaction>
</comment>
<feature type="binding site" evidence="18">
    <location>
        <position position="158"/>
    </location>
    <ligand>
        <name>K(+)</name>
        <dbReference type="ChEBI" id="CHEBI:29103"/>
    </ligand>
</feature>
<evidence type="ECO:0000256" key="13">
    <source>
        <dbReference type="ARBA" id="ARBA00023268"/>
    </source>
</evidence>
<dbReference type="GO" id="GO:0046872">
    <property type="term" value="F:metal ion binding"/>
    <property type="evidence" value="ECO:0007669"/>
    <property type="project" value="UniProtKB-UniRule"/>
</dbReference>